<evidence type="ECO:0000256" key="2">
    <source>
        <dbReference type="HAMAP-Rule" id="MF_03225"/>
    </source>
</evidence>
<accession>A0AAV7XP72</accession>
<proteinExistence type="inferred from homology"/>
<comment type="similarity">
    <text evidence="2 3">Belongs to the pyridoxal phosphate-binding protein YggS/PROSC family.</text>
</comment>
<evidence type="ECO:0000259" key="4">
    <source>
        <dbReference type="Pfam" id="PF01168"/>
    </source>
</evidence>
<dbReference type="AlphaFoldDB" id="A0AAV7XP72"/>
<organism evidence="5 6">
    <name type="scientific">Megalurothrips usitatus</name>
    <name type="common">bean blossom thrips</name>
    <dbReference type="NCBI Taxonomy" id="439358"/>
    <lineage>
        <taxon>Eukaryota</taxon>
        <taxon>Metazoa</taxon>
        <taxon>Ecdysozoa</taxon>
        <taxon>Arthropoda</taxon>
        <taxon>Hexapoda</taxon>
        <taxon>Insecta</taxon>
        <taxon>Pterygota</taxon>
        <taxon>Neoptera</taxon>
        <taxon>Paraneoptera</taxon>
        <taxon>Thysanoptera</taxon>
        <taxon>Terebrantia</taxon>
        <taxon>Thripoidea</taxon>
        <taxon>Thripidae</taxon>
        <taxon>Megalurothrips</taxon>
    </lineage>
</organism>
<dbReference type="FunFam" id="3.20.20.10:FF:000018">
    <property type="entry name" value="Pyridoxal phosphate homeostasis protein"/>
    <property type="match status" value="1"/>
</dbReference>
<dbReference type="PANTHER" id="PTHR10146">
    <property type="entry name" value="PROLINE SYNTHETASE CO-TRANSCRIBED BACTERIAL HOMOLOG PROTEIN"/>
    <property type="match status" value="1"/>
</dbReference>
<dbReference type="GO" id="GO:0030170">
    <property type="term" value="F:pyridoxal phosphate binding"/>
    <property type="evidence" value="ECO:0007669"/>
    <property type="project" value="UniProtKB-UniRule"/>
</dbReference>
<protein>
    <recommendedName>
        <fullName evidence="2">Pyridoxal phosphate homeostasis protein</fullName>
        <shortName evidence="2">PLP homeostasis protein</shortName>
    </recommendedName>
</protein>
<dbReference type="CDD" id="cd06822">
    <property type="entry name" value="PLPDE_III_YBL036c_euk"/>
    <property type="match status" value="1"/>
</dbReference>
<comment type="function">
    <text evidence="2">Pyridoxal 5'-phosphate (PLP)-binding protein, which may be involved in intracellular homeostatic regulation of pyridoxal 5'-phosphate (PLP), the active form of vitamin B6.</text>
</comment>
<gene>
    <name evidence="5" type="ORF">ONE63_008264</name>
</gene>
<keyword evidence="1 2" id="KW-0663">Pyridoxal phosphate</keyword>
<evidence type="ECO:0000313" key="5">
    <source>
        <dbReference type="EMBL" id="KAJ1526682.1"/>
    </source>
</evidence>
<comment type="caution">
    <text evidence="5">The sequence shown here is derived from an EMBL/GenBank/DDBJ whole genome shotgun (WGS) entry which is preliminary data.</text>
</comment>
<dbReference type="InterPro" id="IPR029066">
    <property type="entry name" value="PLP-binding_barrel"/>
</dbReference>
<reference evidence="5" key="1">
    <citation type="submission" date="2022-12" db="EMBL/GenBank/DDBJ databases">
        <title>Chromosome-level genome assembly of the bean flower thrips Megalurothrips usitatus.</title>
        <authorList>
            <person name="Ma L."/>
            <person name="Liu Q."/>
            <person name="Li H."/>
            <person name="Cai W."/>
        </authorList>
    </citation>
    <scope>NUCLEOTIDE SEQUENCE</scope>
    <source>
        <strain evidence="5">Cailab_2022a</strain>
    </source>
</reference>
<dbReference type="Pfam" id="PF01168">
    <property type="entry name" value="Ala_racemase_N"/>
    <property type="match status" value="1"/>
</dbReference>
<sequence>MVDSEVAGRLQQVRNNIKAATLRRPQVGISVFREGVCFVGYILCHFLLSPSAQGSGGPEVRLLAVCKTQPVERILAAYKAGQRHFGGNYVQELEERGFDPEIRKQCPDIRWHLIGHLQSNKVNRLTRIPGLHMVETVDSRRIATALNASYQKVRGSNDDRLQVMVQVNTSAEEQKSGCDPAEASGLVRHIHEQCPCLEAVGLMTIGQYDYDVSRGPNPDMLRLLECRREVASALGVAERGLELSMGMTADYEHAIELGSTHVRVGEAIFGKRDAAKMAFYESQQ</sequence>
<evidence type="ECO:0000313" key="6">
    <source>
        <dbReference type="Proteomes" id="UP001075354"/>
    </source>
</evidence>
<name>A0AAV7XP72_9NEOP</name>
<keyword evidence="6" id="KW-1185">Reference proteome</keyword>
<dbReference type="Proteomes" id="UP001075354">
    <property type="component" value="Chromosome 6"/>
</dbReference>
<evidence type="ECO:0000256" key="3">
    <source>
        <dbReference type="RuleBase" id="RU004514"/>
    </source>
</evidence>
<dbReference type="EMBL" id="JAPTSV010000006">
    <property type="protein sequence ID" value="KAJ1526682.1"/>
    <property type="molecule type" value="Genomic_DNA"/>
</dbReference>
<dbReference type="NCBIfam" id="TIGR00044">
    <property type="entry name" value="YggS family pyridoxal phosphate-dependent enzyme"/>
    <property type="match status" value="1"/>
</dbReference>
<evidence type="ECO:0000256" key="1">
    <source>
        <dbReference type="ARBA" id="ARBA00022898"/>
    </source>
</evidence>
<feature type="domain" description="Alanine racemase N-terminal" evidence="4">
    <location>
        <begin position="58"/>
        <end position="272"/>
    </location>
</feature>
<dbReference type="SUPFAM" id="SSF51419">
    <property type="entry name" value="PLP-binding barrel"/>
    <property type="match status" value="1"/>
</dbReference>
<dbReference type="PANTHER" id="PTHR10146:SF14">
    <property type="entry name" value="PYRIDOXAL PHOSPHATE HOMEOSTASIS PROTEIN"/>
    <property type="match status" value="1"/>
</dbReference>
<feature type="modified residue" description="N6-(pyridoxal phosphate)lysine" evidence="2">
    <location>
        <position position="67"/>
    </location>
</feature>
<dbReference type="Gene3D" id="3.20.20.10">
    <property type="entry name" value="Alanine racemase"/>
    <property type="match status" value="1"/>
</dbReference>
<dbReference type="InterPro" id="IPR001608">
    <property type="entry name" value="Ala_racemase_N"/>
</dbReference>
<dbReference type="InterPro" id="IPR011078">
    <property type="entry name" value="PyrdxlP_homeostasis"/>
</dbReference>
<dbReference type="HAMAP" id="MF_02087">
    <property type="entry name" value="PLP_homeostasis"/>
    <property type="match status" value="1"/>
</dbReference>